<proteinExistence type="predicted"/>
<dbReference type="SUPFAM" id="SSF53335">
    <property type="entry name" value="S-adenosyl-L-methionine-dependent methyltransferases"/>
    <property type="match status" value="1"/>
</dbReference>
<dbReference type="PANTHER" id="PTHR36973:SF4">
    <property type="entry name" value="NODULATION PROTEIN"/>
    <property type="match status" value="1"/>
</dbReference>
<dbReference type="GO" id="GO:0032259">
    <property type="term" value="P:methylation"/>
    <property type="evidence" value="ECO:0007669"/>
    <property type="project" value="UniProtKB-KW"/>
</dbReference>
<dbReference type="EMBL" id="JACJST010000026">
    <property type="protein sequence ID" value="MBD2570572.1"/>
    <property type="molecule type" value="Genomic_DNA"/>
</dbReference>
<dbReference type="InterPro" id="IPR029063">
    <property type="entry name" value="SAM-dependent_MTases_sf"/>
</dbReference>
<evidence type="ECO:0000313" key="3">
    <source>
        <dbReference type="Proteomes" id="UP000640531"/>
    </source>
</evidence>
<dbReference type="RefSeq" id="WP_190718686.1">
    <property type="nucleotide sequence ID" value="NZ_JACJST010000026.1"/>
</dbReference>
<keyword evidence="2" id="KW-0489">Methyltransferase</keyword>
<dbReference type="InterPro" id="IPR006342">
    <property type="entry name" value="FkbM_mtfrase"/>
</dbReference>
<dbReference type="GO" id="GO:0008168">
    <property type="term" value="F:methyltransferase activity"/>
    <property type="evidence" value="ECO:0007669"/>
    <property type="project" value="UniProtKB-KW"/>
</dbReference>
<dbReference type="Proteomes" id="UP000640531">
    <property type="component" value="Unassembled WGS sequence"/>
</dbReference>
<name>A0ABR8FLL5_9NOST</name>
<sequence>MKQIIKKIFYHFGYDIQSRSTWYSHDVRRIKFLNDHHVSLVLDIGANEGQYAQSIRKAGYKNLIISFEPIKDVFDLLNQKVISDSQWQAMNIAIGDFDGYTEINISNLSQVSSILSATGLGDTDYWKGTRQQQVQVSKLDSLIDELNIKDHRVWLKVDTQGFEEQVLKGCQNLIKESIIILEIELSMRQLYSGEKLFPEMFMLILNMGFELVSMSPVYVDSVTGYVLQYDCIFIKKSILDLEEK</sequence>
<evidence type="ECO:0000313" key="2">
    <source>
        <dbReference type="EMBL" id="MBD2570572.1"/>
    </source>
</evidence>
<accession>A0ABR8FLL5</accession>
<keyword evidence="3" id="KW-1185">Reference proteome</keyword>
<dbReference type="Gene3D" id="3.40.50.150">
    <property type="entry name" value="Vaccinia Virus protein VP39"/>
    <property type="match status" value="1"/>
</dbReference>
<keyword evidence="2" id="KW-0808">Transferase</keyword>
<dbReference type="PANTHER" id="PTHR36973">
    <property type="entry name" value="SLL1456 PROTEIN-RELATED"/>
    <property type="match status" value="1"/>
</dbReference>
<organism evidence="2 3">
    <name type="scientific">Anabaena lutea FACHB-196</name>
    <dbReference type="NCBI Taxonomy" id="2692881"/>
    <lineage>
        <taxon>Bacteria</taxon>
        <taxon>Bacillati</taxon>
        <taxon>Cyanobacteriota</taxon>
        <taxon>Cyanophyceae</taxon>
        <taxon>Nostocales</taxon>
        <taxon>Nostocaceae</taxon>
        <taxon>Anabaena</taxon>
    </lineage>
</organism>
<dbReference type="InterPro" id="IPR053188">
    <property type="entry name" value="FkbM_Methyltransferase"/>
</dbReference>
<gene>
    <name evidence="2" type="ORF">H6G59_22280</name>
</gene>
<protein>
    <submittedName>
        <fullName evidence="2">FkbM family methyltransferase</fullName>
    </submittedName>
</protein>
<dbReference type="NCBIfam" id="TIGR01444">
    <property type="entry name" value="fkbM_fam"/>
    <property type="match status" value="1"/>
</dbReference>
<comment type="caution">
    <text evidence="2">The sequence shown here is derived from an EMBL/GenBank/DDBJ whole genome shotgun (WGS) entry which is preliminary data.</text>
</comment>
<dbReference type="Pfam" id="PF05050">
    <property type="entry name" value="Methyltransf_21"/>
    <property type="match status" value="1"/>
</dbReference>
<evidence type="ECO:0000259" key="1">
    <source>
        <dbReference type="Pfam" id="PF05050"/>
    </source>
</evidence>
<reference evidence="2 3" key="1">
    <citation type="journal article" date="2020" name="ISME J.">
        <title>Comparative genomics reveals insights into cyanobacterial evolution and habitat adaptation.</title>
        <authorList>
            <person name="Chen M.Y."/>
            <person name="Teng W.K."/>
            <person name="Zhao L."/>
            <person name="Hu C.X."/>
            <person name="Zhou Y.K."/>
            <person name="Han B.P."/>
            <person name="Song L.R."/>
            <person name="Shu W.S."/>
        </authorList>
    </citation>
    <scope>NUCLEOTIDE SEQUENCE [LARGE SCALE GENOMIC DNA]</scope>
    <source>
        <strain evidence="2 3">FACHB-196</strain>
    </source>
</reference>
<feature type="domain" description="Methyltransferase FkbM" evidence="1">
    <location>
        <begin position="43"/>
        <end position="211"/>
    </location>
</feature>